<dbReference type="Pfam" id="PF05368">
    <property type="entry name" value="NmrA"/>
    <property type="match status" value="1"/>
</dbReference>
<dbReference type="EMBL" id="QGMK01000001">
    <property type="protein sequence ID" value="TVY85576.1"/>
    <property type="molecule type" value="Genomic_DNA"/>
</dbReference>
<organism evidence="4 5">
    <name type="scientific">Lachnellula suecica</name>
    <dbReference type="NCBI Taxonomy" id="602035"/>
    <lineage>
        <taxon>Eukaryota</taxon>
        <taxon>Fungi</taxon>
        <taxon>Dikarya</taxon>
        <taxon>Ascomycota</taxon>
        <taxon>Pezizomycotina</taxon>
        <taxon>Leotiomycetes</taxon>
        <taxon>Helotiales</taxon>
        <taxon>Lachnaceae</taxon>
        <taxon>Lachnellula</taxon>
    </lineage>
</organism>
<dbReference type="PANTHER" id="PTHR42748:SF26">
    <property type="entry name" value="NMRA-LIKE DOMAIN-CONTAINING PROTEIN"/>
    <property type="match status" value="1"/>
</dbReference>
<dbReference type="GO" id="GO:0005634">
    <property type="term" value="C:nucleus"/>
    <property type="evidence" value="ECO:0007669"/>
    <property type="project" value="TreeGrafter"/>
</dbReference>
<dbReference type="AlphaFoldDB" id="A0A8T9CK44"/>
<dbReference type="Gene3D" id="3.40.50.720">
    <property type="entry name" value="NAD(P)-binding Rossmann-like Domain"/>
    <property type="match status" value="1"/>
</dbReference>
<gene>
    <name evidence="4" type="primary">NMRAL1_9</name>
    <name evidence="4" type="ORF">LSUE1_G000090</name>
</gene>
<feature type="domain" description="NmrA-like" evidence="3">
    <location>
        <begin position="6"/>
        <end position="308"/>
    </location>
</feature>
<sequence>MSSEKPLLVVLGSTGNQGGSVLSHFLSLSPSPYALRGVTRNPSSPKSLSLASLGVEMVVGDFDDVSSLDAAFQGAAVIFSVTDYWQSYTNPLVRERVSISGQGLGLASRDNEAQQNKNIIDAAAKISTLERFVLSSLPNTKELSGGKYSHIYHYDGKAIAEENGRSTYPELWAKTNVFYAGYYLENYWDSRGSLFRPKLNKGKDTLVLSVADPLATAPLPMYSAVGDTGPLVEALIRAEAGKKIIGVNESLGYRDFANILGQVLGKSVEFVDGNPSFDMGDPEITKDMEEMMGFCVDFGLHGEKVDKSVLSPVDLGVPVHLASVKEWCGKQDWEKLLETA</sequence>
<dbReference type="PANTHER" id="PTHR42748">
    <property type="entry name" value="NITROGEN METABOLITE REPRESSION PROTEIN NMRA FAMILY MEMBER"/>
    <property type="match status" value="1"/>
</dbReference>
<keyword evidence="5" id="KW-1185">Reference proteome</keyword>
<reference evidence="4 5" key="1">
    <citation type="submission" date="2018-05" db="EMBL/GenBank/DDBJ databases">
        <title>Genome sequencing and assembly of the regulated plant pathogen Lachnellula willkommii and related sister species for the development of diagnostic species identification markers.</title>
        <authorList>
            <person name="Giroux E."/>
            <person name="Bilodeau G."/>
        </authorList>
    </citation>
    <scope>NUCLEOTIDE SEQUENCE [LARGE SCALE GENOMIC DNA]</scope>
    <source>
        <strain evidence="4 5">CBS 268.59</strain>
    </source>
</reference>
<evidence type="ECO:0000259" key="3">
    <source>
        <dbReference type="Pfam" id="PF05368"/>
    </source>
</evidence>
<dbReference type="InterPro" id="IPR051164">
    <property type="entry name" value="NmrA-like_oxidored"/>
</dbReference>
<comment type="caution">
    <text evidence="4">The sequence shown here is derived from an EMBL/GenBank/DDBJ whole genome shotgun (WGS) entry which is preliminary data.</text>
</comment>
<protein>
    <submittedName>
        <fullName evidence="4">NmrA-like family domain-containing protein</fullName>
    </submittedName>
</protein>
<comment type="similarity">
    <text evidence="1">Belongs to the NmrA-type oxidoreductase family.</text>
</comment>
<keyword evidence="2" id="KW-0521">NADP</keyword>
<dbReference type="OrthoDB" id="3358371at2759"/>
<dbReference type="InterPro" id="IPR036291">
    <property type="entry name" value="NAD(P)-bd_dom_sf"/>
</dbReference>
<dbReference type="Proteomes" id="UP000469558">
    <property type="component" value="Unassembled WGS sequence"/>
</dbReference>
<accession>A0A8T9CK44</accession>
<dbReference type="SUPFAM" id="SSF51735">
    <property type="entry name" value="NAD(P)-binding Rossmann-fold domains"/>
    <property type="match status" value="1"/>
</dbReference>
<evidence type="ECO:0000313" key="5">
    <source>
        <dbReference type="Proteomes" id="UP000469558"/>
    </source>
</evidence>
<evidence type="ECO:0000256" key="1">
    <source>
        <dbReference type="ARBA" id="ARBA00006328"/>
    </source>
</evidence>
<evidence type="ECO:0000313" key="4">
    <source>
        <dbReference type="EMBL" id="TVY85576.1"/>
    </source>
</evidence>
<dbReference type="InterPro" id="IPR008030">
    <property type="entry name" value="NmrA-like"/>
</dbReference>
<dbReference type="Gene3D" id="3.90.25.10">
    <property type="entry name" value="UDP-galactose 4-epimerase, domain 1"/>
    <property type="match status" value="1"/>
</dbReference>
<name>A0A8T9CK44_9HELO</name>
<proteinExistence type="inferred from homology"/>
<evidence type="ECO:0000256" key="2">
    <source>
        <dbReference type="ARBA" id="ARBA00022857"/>
    </source>
</evidence>